<dbReference type="Pfam" id="PF06745">
    <property type="entry name" value="ATPase"/>
    <property type="match status" value="1"/>
</dbReference>
<proteinExistence type="predicted"/>
<keyword evidence="1" id="KW-0547">Nucleotide-binding</keyword>
<keyword evidence="5" id="KW-1185">Reference proteome</keyword>
<dbReference type="Gene3D" id="3.40.50.300">
    <property type="entry name" value="P-loop containing nucleotide triphosphate hydrolases"/>
    <property type="match status" value="1"/>
</dbReference>
<evidence type="ECO:0000313" key="4">
    <source>
        <dbReference type="EMBL" id="BDH79267.1"/>
    </source>
</evidence>
<dbReference type="InterPro" id="IPR014774">
    <property type="entry name" value="KaiC-like_dom"/>
</dbReference>
<evidence type="ECO:0000256" key="1">
    <source>
        <dbReference type="ARBA" id="ARBA00022741"/>
    </source>
</evidence>
<protein>
    <submittedName>
        <fullName evidence="4">ATPase</fullName>
    </submittedName>
</protein>
<dbReference type="InterPro" id="IPR027417">
    <property type="entry name" value="P-loop_NTPase"/>
</dbReference>
<name>A0ABN6PAL4_9EURY</name>
<accession>A0ABN6PAL4</accession>
<reference evidence="4 5" key="1">
    <citation type="submission" date="2022-04" db="EMBL/GenBank/DDBJ databases">
        <title>Complete genome of Methanothermobacter tenebrarum strain RMAS.</title>
        <authorList>
            <person name="Nakamura K."/>
            <person name="Oshima K."/>
            <person name="Hattori M."/>
            <person name="Kamagata Y."/>
            <person name="Takamizawa K."/>
        </authorList>
    </citation>
    <scope>NUCLEOTIDE SEQUENCE [LARGE SCALE GENOMIC DNA]</scope>
    <source>
        <strain evidence="4 5">RMAS</strain>
    </source>
</reference>
<dbReference type="EMBL" id="AP025698">
    <property type="protein sequence ID" value="BDH79267.1"/>
    <property type="molecule type" value="Genomic_DNA"/>
</dbReference>
<evidence type="ECO:0000313" key="5">
    <source>
        <dbReference type="Proteomes" id="UP000831817"/>
    </source>
</evidence>
<gene>
    <name evidence="4" type="ORF">MTTB_06460</name>
</gene>
<evidence type="ECO:0000256" key="2">
    <source>
        <dbReference type="ARBA" id="ARBA00022840"/>
    </source>
</evidence>
<keyword evidence="2" id="KW-0067">ATP-binding</keyword>
<organism evidence="4 5">
    <name type="scientific">Methanothermobacter tenebrarum</name>
    <dbReference type="NCBI Taxonomy" id="680118"/>
    <lineage>
        <taxon>Archaea</taxon>
        <taxon>Methanobacteriati</taxon>
        <taxon>Methanobacteriota</taxon>
        <taxon>Methanomada group</taxon>
        <taxon>Methanobacteria</taxon>
        <taxon>Methanobacteriales</taxon>
        <taxon>Methanobacteriaceae</taxon>
        <taxon>Methanothermobacter</taxon>
    </lineage>
</organism>
<evidence type="ECO:0000259" key="3">
    <source>
        <dbReference type="Pfam" id="PF06745"/>
    </source>
</evidence>
<feature type="domain" description="KaiC-like" evidence="3">
    <location>
        <begin position="18"/>
        <end position="165"/>
    </location>
</feature>
<dbReference type="Proteomes" id="UP000831817">
    <property type="component" value="Chromosome"/>
</dbReference>
<dbReference type="SUPFAM" id="SSF52540">
    <property type="entry name" value="P-loop containing nucleoside triphosphate hydrolases"/>
    <property type="match status" value="1"/>
</dbReference>
<dbReference type="PANTHER" id="PTHR43637">
    <property type="entry name" value="UPF0273 PROTEIN TM_0370"/>
    <property type="match status" value="1"/>
</dbReference>
<sequence>MFMKDQEVKVLEDLLEDVAPGDLILVHGPPKVGKSIFCYQFLYSGLEGGEPCLYIVADYGSRQLEQRMMEFNWFLRPYIQSGDVYIIDLLTRLAGVKVEDSVTLRFSSVQNLTDLMVKVGVGTRSLFRKSSKFRSVLDSLTMMFAFNPPSLVLRLVKAYKTRISEARGIGVVVHTIGTVEPSIETSLMDLADLKLCFDGEKIQIESSAGRRSAQYTITDNGIEFWGIK</sequence>